<accession>A0A835YQD8</accession>
<evidence type="ECO:0000313" key="5">
    <source>
        <dbReference type="Proteomes" id="UP000664859"/>
    </source>
</evidence>
<evidence type="ECO:0000259" key="3">
    <source>
        <dbReference type="Pfam" id="PF17835"/>
    </source>
</evidence>
<reference evidence="4" key="1">
    <citation type="submission" date="2021-02" db="EMBL/GenBank/DDBJ databases">
        <title>First Annotated Genome of the Yellow-green Alga Tribonema minus.</title>
        <authorList>
            <person name="Mahan K.M."/>
        </authorList>
    </citation>
    <scope>NUCLEOTIDE SEQUENCE</scope>
    <source>
        <strain evidence="4">UTEX B ZZ1240</strain>
    </source>
</reference>
<dbReference type="Proteomes" id="UP000664859">
    <property type="component" value="Unassembled WGS sequence"/>
</dbReference>
<dbReference type="Pfam" id="PF17835">
    <property type="entry name" value="NOG1_N"/>
    <property type="match status" value="1"/>
</dbReference>
<dbReference type="PANTHER" id="PTHR45759">
    <property type="entry name" value="NUCLEOLAR GTP-BINDING PROTEIN 1"/>
    <property type="match status" value="1"/>
</dbReference>
<dbReference type="Pfam" id="PF01926">
    <property type="entry name" value="MMR_HSR1"/>
    <property type="match status" value="1"/>
</dbReference>
<feature type="domain" description="NOG1 N-terminal helical" evidence="3">
    <location>
        <begin position="57"/>
        <end position="218"/>
    </location>
</feature>
<dbReference type="PRINTS" id="PR00326">
    <property type="entry name" value="GTP1OBG"/>
</dbReference>
<evidence type="ECO:0000259" key="2">
    <source>
        <dbReference type="Pfam" id="PF01926"/>
    </source>
</evidence>
<dbReference type="OrthoDB" id="415015at2759"/>
<dbReference type="EMBL" id="JAFCMP010000446">
    <property type="protein sequence ID" value="KAG5179656.1"/>
    <property type="molecule type" value="Genomic_DNA"/>
</dbReference>
<protein>
    <submittedName>
        <fullName evidence="4">P-loop containing nucleoside triphosphate hydrolase protein</fullName>
    </submittedName>
</protein>
<dbReference type="Gene3D" id="3.40.50.300">
    <property type="entry name" value="P-loop containing nucleotide triphosphate hydrolases"/>
    <property type="match status" value="1"/>
</dbReference>
<keyword evidence="4" id="KW-0378">Hydrolase</keyword>
<evidence type="ECO:0000313" key="4">
    <source>
        <dbReference type="EMBL" id="KAG5179656.1"/>
    </source>
</evidence>
<dbReference type="Gene3D" id="1.20.120.1190">
    <property type="match status" value="1"/>
</dbReference>
<dbReference type="InterPro" id="IPR006073">
    <property type="entry name" value="GTP-bd"/>
</dbReference>
<comment type="caution">
    <text evidence="4">The sequence shown here is derived from an EMBL/GenBank/DDBJ whole genome shotgun (WGS) entry which is preliminary data.</text>
</comment>
<gene>
    <name evidence="4" type="ORF">JKP88DRAFT_200913</name>
</gene>
<dbReference type="GO" id="GO:0016787">
    <property type="term" value="F:hydrolase activity"/>
    <property type="evidence" value="ECO:0007669"/>
    <property type="project" value="UniProtKB-KW"/>
</dbReference>
<dbReference type="AlphaFoldDB" id="A0A835YQD8"/>
<feature type="domain" description="G" evidence="2">
    <location>
        <begin position="224"/>
        <end position="328"/>
    </location>
</feature>
<name>A0A835YQD8_9STRA</name>
<sequence length="416" mass="46782">MSTSQGEQQQQQEHAQEEPLAQPPQASSEGDAAASHPAGKKKFQRRRLTTTGGLKGLPIAAPADELLSGAVRRSKKIRQDMEIKNARNRARKWTAERMDTLAKEISKPLRHILDRYNYQIPILHPFEATVADLTVRARASRGERTLQSVLDEVNELRKGALGVGKARAMEAKRLEKRAEILEVMDRGYEDMEFLFKRDGHIVQDLIEIQRQLRSIPVVQLHVPTIVLVGAPNVGKSSIVRTLSTGTPEVNNYPFTTRGMTMGHMFHPVTNQRYQMMDTPGVLSRPDEERNCMEALTLASMQHLPTAVIFVMDLSGYSGEQSTVEKQVEVRNELRKRFPRRPWLDVISKLDLPREGLEFAASSLPEGYLDVSVHDGRGLDELRTHVYDMLQVIESVLFPPPLIDSDGEGEEEGAEPE</sequence>
<proteinExistence type="predicted"/>
<organism evidence="4 5">
    <name type="scientific">Tribonema minus</name>
    <dbReference type="NCBI Taxonomy" id="303371"/>
    <lineage>
        <taxon>Eukaryota</taxon>
        <taxon>Sar</taxon>
        <taxon>Stramenopiles</taxon>
        <taxon>Ochrophyta</taxon>
        <taxon>PX clade</taxon>
        <taxon>Xanthophyceae</taxon>
        <taxon>Tribonematales</taxon>
        <taxon>Tribonemataceae</taxon>
        <taxon>Tribonema</taxon>
    </lineage>
</organism>
<dbReference type="GO" id="GO:0005525">
    <property type="term" value="F:GTP binding"/>
    <property type="evidence" value="ECO:0007669"/>
    <property type="project" value="InterPro"/>
</dbReference>
<feature type="region of interest" description="Disordered" evidence="1">
    <location>
        <begin position="1"/>
        <end position="46"/>
    </location>
</feature>
<dbReference type="SUPFAM" id="SSF52540">
    <property type="entry name" value="P-loop containing nucleoside triphosphate hydrolases"/>
    <property type="match status" value="1"/>
</dbReference>
<evidence type="ECO:0000256" key="1">
    <source>
        <dbReference type="SAM" id="MobiDB-lite"/>
    </source>
</evidence>
<feature type="compositionally biased region" description="Low complexity" evidence="1">
    <location>
        <begin position="1"/>
        <end position="26"/>
    </location>
</feature>
<dbReference type="InterPro" id="IPR041623">
    <property type="entry name" value="NOG1_N"/>
</dbReference>
<dbReference type="InterPro" id="IPR027417">
    <property type="entry name" value="P-loop_NTPase"/>
</dbReference>
<keyword evidence="5" id="KW-1185">Reference proteome</keyword>